<dbReference type="PANTHER" id="PTHR21666:SF270">
    <property type="entry name" value="MUREIN HYDROLASE ACTIVATOR ENVC"/>
    <property type="match status" value="1"/>
</dbReference>
<evidence type="ECO:0000313" key="7">
    <source>
        <dbReference type="Proteomes" id="UP001180087"/>
    </source>
</evidence>
<dbReference type="Pfam" id="PF01551">
    <property type="entry name" value="Peptidase_M23"/>
    <property type="match status" value="1"/>
</dbReference>
<evidence type="ECO:0000256" key="3">
    <source>
        <dbReference type="SAM" id="SignalP"/>
    </source>
</evidence>
<feature type="region of interest" description="Disordered" evidence="2">
    <location>
        <begin position="56"/>
        <end position="76"/>
    </location>
</feature>
<dbReference type="Gene3D" id="6.10.250.3150">
    <property type="match status" value="1"/>
</dbReference>
<keyword evidence="1 3" id="KW-0732">Signal</keyword>
<dbReference type="InterPro" id="IPR011055">
    <property type="entry name" value="Dup_hybrid_motif"/>
</dbReference>
<dbReference type="InterPro" id="IPR050570">
    <property type="entry name" value="Cell_wall_metabolism_enzyme"/>
</dbReference>
<dbReference type="Pfam" id="PF24568">
    <property type="entry name" value="CC_PcsB"/>
    <property type="match status" value="1"/>
</dbReference>
<dbReference type="InterPro" id="IPR016047">
    <property type="entry name" value="M23ase_b-sheet_dom"/>
</dbReference>
<dbReference type="InterPro" id="IPR057309">
    <property type="entry name" value="PcsB_CC"/>
</dbReference>
<organism evidence="6 7">
    <name type="scientific">Aciduricibacillus chroicocephali</name>
    <dbReference type="NCBI Taxonomy" id="3054939"/>
    <lineage>
        <taxon>Bacteria</taxon>
        <taxon>Bacillati</taxon>
        <taxon>Bacillota</taxon>
        <taxon>Bacilli</taxon>
        <taxon>Bacillales</taxon>
        <taxon>Bacillaceae</taxon>
        <taxon>Aciduricibacillus</taxon>
    </lineage>
</organism>
<feature type="signal peptide" evidence="3">
    <location>
        <begin position="1"/>
        <end position="22"/>
    </location>
</feature>
<evidence type="ECO:0000313" key="6">
    <source>
        <dbReference type="EMBL" id="WLV23968.1"/>
    </source>
</evidence>
<dbReference type="Gene3D" id="2.70.70.10">
    <property type="entry name" value="Glucose Permease (Domain IIA)"/>
    <property type="match status" value="1"/>
</dbReference>
<feature type="compositionally biased region" description="Low complexity" evidence="2">
    <location>
        <begin position="297"/>
        <end position="325"/>
    </location>
</feature>
<feature type="domain" description="M23ase beta-sheet core" evidence="4">
    <location>
        <begin position="349"/>
        <end position="447"/>
    </location>
</feature>
<protein>
    <submittedName>
        <fullName evidence="6">Peptidoglycan DD-metalloendopeptidase family protein</fullName>
    </submittedName>
</protein>
<evidence type="ECO:0000256" key="1">
    <source>
        <dbReference type="ARBA" id="ARBA00022729"/>
    </source>
</evidence>
<keyword evidence="7" id="KW-1185">Reference proteome</keyword>
<dbReference type="RefSeq" id="WP_348026523.1">
    <property type="nucleotide sequence ID" value="NZ_CP129113.1"/>
</dbReference>
<feature type="region of interest" description="Disordered" evidence="2">
    <location>
        <begin position="192"/>
        <end position="238"/>
    </location>
</feature>
<evidence type="ECO:0000259" key="4">
    <source>
        <dbReference type="Pfam" id="PF01551"/>
    </source>
</evidence>
<sequence>MKNKLSACLLIPALLIGVGTTAEIHTVSAKSASDVQKEIDDLNKKKSNIREQKANLSGNKKDTEAKLNENESKQETVEKQLSELEEELGKTFKKINDKKKSITKTNEQIKKLETEIRKLHDEIEVLKDKIKKREEILKDRMKSIQESGGTIKYLEVLMGSQDIGDFISRSTAVGTIMDQDKTIMEELEADKKKLQSKKKSVENKKSEEKNKKEKLVAQKKDLDHLKASLDDQKSEKDKLMASLEQEHKHLEEFKVSIDDEQRILAAQEEAVHKAISLAEGKKGEIERQAREAEEQAARSSQHQTSASTSSSSGTSSYSGSVPSTGGSAKFSWPASGALSSGYGHRWGTLHAGLDIANVIGTPVKAAAPGVVISTNTPNDGQMNGYGNVVLIAHSMGGTTYTTLYAHMSKISVSAGQHVDTGDLVGAIGNTGQSTGPHLHFEVHHGGWNAAKSNSIDPATVLP</sequence>
<feature type="region of interest" description="Disordered" evidence="2">
    <location>
        <begin position="282"/>
        <end position="325"/>
    </location>
</feature>
<feature type="chain" id="PRO_5045544754" evidence="3">
    <location>
        <begin position="23"/>
        <end position="462"/>
    </location>
</feature>
<gene>
    <name evidence="6" type="ORF">QR721_10020</name>
</gene>
<evidence type="ECO:0000259" key="5">
    <source>
        <dbReference type="Pfam" id="PF24568"/>
    </source>
</evidence>
<proteinExistence type="predicted"/>
<reference evidence="6" key="1">
    <citation type="submission" date="2023-06" db="EMBL/GenBank/DDBJ databases">
        <title>A Treasure from Seagulls: Isolation and Description of Aciduricobacillus qingdaonensis gen. nov., sp. nov., a Rare Obligately Uric Acid-utilizing Member in the Family Bacillaceae.</title>
        <authorList>
            <person name="Liu W."/>
            <person name="Wang B."/>
        </authorList>
    </citation>
    <scope>NUCLEOTIDE SEQUENCE</scope>
    <source>
        <strain evidence="6">44XB</strain>
    </source>
</reference>
<dbReference type="PANTHER" id="PTHR21666">
    <property type="entry name" value="PEPTIDASE-RELATED"/>
    <property type="match status" value="1"/>
</dbReference>
<feature type="compositionally biased region" description="Basic and acidic residues" evidence="2">
    <location>
        <begin position="282"/>
        <end position="296"/>
    </location>
</feature>
<dbReference type="SUPFAM" id="SSF51261">
    <property type="entry name" value="Duplicated hybrid motif"/>
    <property type="match status" value="1"/>
</dbReference>
<evidence type="ECO:0000256" key="2">
    <source>
        <dbReference type="SAM" id="MobiDB-lite"/>
    </source>
</evidence>
<dbReference type="EMBL" id="CP129113">
    <property type="protein sequence ID" value="WLV23968.1"/>
    <property type="molecule type" value="Genomic_DNA"/>
</dbReference>
<dbReference type="CDD" id="cd12797">
    <property type="entry name" value="M23_peptidase"/>
    <property type="match status" value="1"/>
</dbReference>
<feature type="domain" description="Peptidoglycan hydrolase PcsB coiled-coil" evidence="5">
    <location>
        <begin position="123"/>
        <end position="197"/>
    </location>
</feature>
<dbReference type="Proteomes" id="UP001180087">
    <property type="component" value="Chromosome"/>
</dbReference>
<dbReference type="SUPFAM" id="SSF57997">
    <property type="entry name" value="Tropomyosin"/>
    <property type="match status" value="1"/>
</dbReference>
<name>A0ABY9KT12_9BACI</name>
<accession>A0ABY9KT12</accession>